<dbReference type="AlphaFoldDB" id="A0A0C3AM96"/>
<gene>
    <name evidence="2" type="ORF">M408DRAFT_12730</name>
</gene>
<dbReference type="EMBL" id="KN824392">
    <property type="protein sequence ID" value="KIM21124.1"/>
    <property type="molecule type" value="Genomic_DNA"/>
</dbReference>
<reference evidence="3" key="2">
    <citation type="submission" date="2015-01" db="EMBL/GenBank/DDBJ databases">
        <title>Evolutionary Origins and Diversification of the Mycorrhizal Mutualists.</title>
        <authorList>
            <consortium name="DOE Joint Genome Institute"/>
            <consortium name="Mycorrhizal Genomics Consortium"/>
            <person name="Kohler A."/>
            <person name="Kuo A."/>
            <person name="Nagy L.G."/>
            <person name="Floudas D."/>
            <person name="Copeland A."/>
            <person name="Barry K.W."/>
            <person name="Cichocki N."/>
            <person name="Veneault-Fourrey C."/>
            <person name="LaButti K."/>
            <person name="Lindquist E.A."/>
            <person name="Lipzen A."/>
            <person name="Lundell T."/>
            <person name="Morin E."/>
            <person name="Murat C."/>
            <person name="Riley R."/>
            <person name="Ohm R."/>
            <person name="Sun H."/>
            <person name="Tunlid A."/>
            <person name="Henrissat B."/>
            <person name="Grigoriev I.V."/>
            <person name="Hibbett D.S."/>
            <person name="Martin F."/>
        </authorList>
    </citation>
    <scope>NUCLEOTIDE SEQUENCE [LARGE SCALE GENOMIC DNA]</scope>
    <source>
        <strain evidence="3">MAFF 305830</strain>
    </source>
</reference>
<dbReference type="Proteomes" id="UP000054097">
    <property type="component" value="Unassembled WGS sequence"/>
</dbReference>
<protein>
    <submittedName>
        <fullName evidence="2">Uncharacterized protein</fullName>
    </submittedName>
</protein>
<accession>A0A0C3AM96</accession>
<organism evidence="2 3">
    <name type="scientific">Serendipita vermifera MAFF 305830</name>
    <dbReference type="NCBI Taxonomy" id="933852"/>
    <lineage>
        <taxon>Eukaryota</taxon>
        <taxon>Fungi</taxon>
        <taxon>Dikarya</taxon>
        <taxon>Basidiomycota</taxon>
        <taxon>Agaricomycotina</taxon>
        <taxon>Agaricomycetes</taxon>
        <taxon>Sebacinales</taxon>
        <taxon>Serendipitaceae</taxon>
        <taxon>Serendipita</taxon>
    </lineage>
</organism>
<sequence length="480" mass="53145">MLPPRTNIGDEDPQASIHPQLETEDDESSMVRIHSHGTMPLGSCLQPCGVPSALQLSPERSIVRADREQAEILAVDSHNSNAFLSGGNVSASQDLRDACANDIWKLQPEEGMAPLSDAGANIPFAHIKHPIWESTQISMHDSVIQPQTSFLLQGTPLRPPPTTMGYGWSYDNLLISTGLLPLNARSPSERMHSSFHEQSHSMDEIWNHNFLPGFQMWQPYDSIRIPTPPTFRESESYGANPDMSYAEFAGESFGPNFIQRLSTYGSCAMPNSRYTSDPFIVEGSQGSPCSCVGLMSSSSCRCSTIGGSPEEFTAASNQVKGIQPSEVDVIIPNITGTCIMRKYSRNLGINALLETAFKPGSTFENASRAKLLELITVSTFLVANQIEPTLDTNEGQSMINMISPLPGYEHISIRNASESIYTVLVDISTRRCLTQEVKYWMIVYGTDHEWPRPQRFCSSALLDSHVQRQIKRFKCTYPGW</sequence>
<proteinExistence type="predicted"/>
<evidence type="ECO:0000256" key="1">
    <source>
        <dbReference type="SAM" id="MobiDB-lite"/>
    </source>
</evidence>
<evidence type="ECO:0000313" key="2">
    <source>
        <dbReference type="EMBL" id="KIM21124.1"/>
    </source>
</evidence>
<dbReference type="HOGENOM" id="CLU_568779_0_0_1"/>
<feature type="region of interest" description="Disordered" evidence="1">
    <location>
        <begin position="1"/>
        <end position="29"/>
    </location>
</feature>
<reference evidence="2 3" key="1">
    <citation type="submission" date="2014-04" db="EMBL/GenBank/DDBJ databases">
        <authorList>
            <consortium name="DOE Joint Genome Institute"/>
            <person name="Kuo A."/>
            <person name="Zuccaro A."/>
            <person name="Kohler A."/>
            <person name="Nagy L.G."/>
            <person name="Floudas D."/>
            <person name="Copeland A."/>
            <person name="Barry K.W."/>
            <person name="Cichocki N."/>
            <person name="Veneault-Fourrey C."/>
            <person name="LaButti K."/>
            <person name="Lindquist E.A."/>
            <person name="Lipzen A."/>
            <person name="Lundell T."/>
            <person name="Morin E."/>
            <person name="Murat C."/>
            <person name="Sun H."/>
            <person name="Tunlid A."/>
            <person name="Henrissat B."/>
            <person name="Grigoriev I.V."/>
            <person name="Hibbett D.S."/>
            <person name="Martin F."/>
            <person name="Nordberg H.P."/>
            <person name="Cantor M.N."/>
            <person name="Hua S.X."/>
        </authorList>
    </citation>
    <scope>NUCLEOTIDE SEQUENCE [LARGE SCALE GENOMIC DNA]</scope>
    <source>
        <strain evidence="2 3">MAFF 305830</strain>
    </source>
</reference>
<name>A0A0C3AM96_SERVB</name>
<keyword evidence="3" id="KW-1185">Reference proteome</keyword>
<evidence type="ECO:0000313" key="3">
    <source>
        <dbReference type="Proteomes" id="UP000054097"/>
    </source>
</evidence>